<protein>
    <submittedName>
        <fullName evidence="1">Uncharacterized protein</fullName>
    </submittedName>
</protein>
<keyword evidence="2" id="KW-1185">Reference proteome</keyword>
<gene>
    <name evidence="1" type="ORF">MKS91_03270</name>
</gene>
<sequence>MKRLCYWNHLPLGKQGLFLGQLYVAELCFKKLPVPLRYPVTTILVLDASIDVYEALSGRKISENPIHRLPASAILLADVFVL</sequence>
<accession>A0ABT1L550</accession>
<proteinExistence type="predicted"/>
<dbReference type="RefSeq" id="WP_258569413.1">
    <property type="nucleotide sequence ID" value="NZ_JAKUDN010000002.1"/>
</dbReference>
<dbReference type="EMBL" id="JAKUDN010000002">
    <property type="protein sequence ID" value="MCP8352307.1"/>
    <property type="molecule type" value="Genomic_DNA"/>
</dbReference>
<comment type="caution">
    <text evidence="1">The sequence shown here is derived from an EMBL/GenBank/DDBJ whole genome shotgun (WGS) entry which is preliminary data.</text>
</comment>
<dbReference type="Proteomes" id="UP001320768">
    <property type="component" value="Unassembled WGS sequence"/>
</dbReference>
<organism evidence="1 2">
    <name type="scientific">Candidatus Synchoanobacter obligatus</name>
    <dbReference type="NCBI Taxonomy" id="2919597"/>
    <lineage>
        <taxon>Bacteria</taxon>
        <taxon>Pseudomonadati</taxon>
        <taxon>Pseudomonadota</taxon>
        <taxon>Gammaproteobacteria</taxon>
        <taxon>Candidatus Comchoanobacterales</taxon>
        <taxon>Candidatus Comchoanobacteraceae</taxon>
        <taxon>Candidatus Synchoanobacter</taxon>
    </lineage>
</organism>
<evidence type="ECO:0000313" key="2">
    <source>
        <dbReference type="Proteomes" id="UP001320768"/>
    </source>
</evidence>
<reference evidence="1 2" key="1">
    <citation type="journal article" date="2022" name="Nat. Microbiol.">
        <title>The microbiome of a bacterivorous marine choanoflagellate contains a resource-demanding obligate bacterial associate.</title>
        <authorList>
            <person name="Needham D.M."/>
            <person name="Poirier C."/>
            <person name="Bachy C."/>
            <person name="George E.E."/>
            <person name="Wilken S."/>
            <person name="Yung C.C.M."/>
            <person name="Limardo A.J."/>
            <person name="Morando M."/>
            <person name="Sudek L."/>
            <person name="Malmstrom R.R."/>
            <person name="Keeling P.J."/>
            <person name="Santoro A.E."/>
            <person name="Worden A.Z."/>
        </authorList>
    </citation>
    <scope>NUCLEOTIDE SEQUENCE [LARGE SCALE GENOMIC DNA]</scope>
    <source>
        <strain evidence="1 2">Comchoano-2</strain>
    </source>
</reference>
<evidence type="ECO:0000313" key="1">
    <source>
        <dbReference type="EMBL" id="MCP8352307.1"/>
    </source>
</evidence>
<name>A0ABT1L550_9GAMM</name>